<dbReference type="KEGG" id="prel:PRELSG_0031370"/>
<sequence>MCYPTQKRNICFFFKIFFFTLLVWILKYSINSTCEFCSNKYNLGTTLDLRVKRILSDCTHLLKSNKSESKVNLLDEAEKENIAEKEVQQKTARDILLAKKEEKIDISDQSKNGNTTNKKKEISELAYSICLNAYFCFIVPILLFTLTILKETINIPYLSNELLTNLFLMHISVFLSIIFIYIQ</sequence>
<dbReference type="InterPro" id="IPR022139">
    <property type="entry name" value="Fam-L/Fam-M-like_plasmodium"/>
</dbReference>
<dbReference type="RefSeq" id="XP_028531216.1">
    <property type="nucleotide sequence ID" value="XM_028676267.1"/>
</dbReference>
<protein>
    <submittedName>
        <fullName evidence="2">Fam-h protein</fullName>
    </submittedName>
</protein>
<dbReference type="OMA" id="MISFMIC"/>
<keyword evidence="1" id="KW-0812">Transmembrane</keyword>
<feature type="transmembrane region" description="Helical" evidence="1">
    <location>
        <begin position="162"/>
        <end position="182"/>
    </location>
</feature>
<evidence type="ECO:0000256" key="1">
    <source>
        <dbReference type="SAM" id="Phobius"/>
    </source>
</evidence>
<keyword evidence="3" id="KW-1185">Reference proteome</keyword>
<dbReference type="VEuPathDB" id="PlasmoDB:PRELSG_0031370"/>
<evidence type="ECO:0000313" key="3">
    <source>
        <dbReference type="Proteomes" id="UP000220158"/>
    </source>
</evidence>
<dbReference type="GeneID" id="39734245"/>
<keyword evidence="1" id="KW-1133">Transmembrane helix</keyword>
<feature type="transmembrane region" description="Helical" evidence="1">
    <location>
        <begin position="125"/>
        <end position="150"/>
    </location>
</feature>
<reference evidence="2 3" key="1">
    <citation type="submission" date="2015-04" db="EMBL/GenBank/DDBJ databases">
        <authorList>
            <consortium name="Pathogen Informatics"/>
        </authorList>
    </citation>
    <scope>NUCLEOTIDE SEQUENCE [LARGE SCALE GENOMIC DNA]</scope>
    <source>
        <strain evidence="2 3">SGS1</strain>
    </source>
</reference>
<proteinExistence type="predicted"/>
<dbReference type="Pfam" id="PF12420">
    <property type="entry name" value="DUF3671"/>
    <property type="match status" value="1"/>
</dbReference>
<evidence type="ECO:0000313" key="2">
    <source>
        <dbReference type="EMBL" id="CRG85005.1"/>
    </source>
</evidence>
<organism evidence="2 3">
    <name type="scientific">Plasmodium relictum</name>
    <dbReference type="NCBI Taxonomy" id="85471"/>
    <lineage>
        <taxon>Eukaryota</taxon>
        <taxon>Sar</taxon>
        <taxon>Alveolata</taxon>
        <taxon>Apicomplexa</taxon>
        <taxon>Aconoidasida</taxon>
        <taxon>Haemosporida</taxon>
        <taxon>Plasmodiidae</taxon>
        <taxon>Plasmodium</taxon>
        <taxon>Plasmodium (Haemamoeba)</taxon>
    </lineage>
</organism>
<feature type="transmembrane region" description="Helical" evidence="1">
    <location>
        <begin position="12"/>
        <end position="30"/>
    </location>
</feature>
<gene>
    <name evidence="2" type="ORF">PRELSG_0031370</name>
</gene>
<dbReference type="EMBL" id="CVMU01000335">
    <property type="protein sequence ID" value="CRG85005.1"/>
    <property type="molecule type" value="Genomic_DNA"/>
</dbReference>
<keyword evidence="1" id="KW-0472">Membrane</keyword>
<name>A0A1J1GKF7_PLARL</name>
<dbReference type="Proteomes" id="UP000220158">
    <property type="component" value="Unassembled WGS sequence"/>
</dbReference>
<accession>A0A1J1GKF7</accession>
<dbReference type="AlphaFoldDB" id="A0A1J1GKF7"/>